<evidence type="ECO:0000256" key="1">
    <source>
        <dbReference type="ARBA" id="ARBA00003389"/>
    </source>
</evidence>
<sequence length="498" mass="57377">MNFIPIIVIFCNAVATAGFDILEYQKDKINTPASVHDDSFQLQYIESKFPFLQQTCVKDALSNFLHTCQMEGVESIGSKERVETSIKLSICQFEASGLIDLVPAICLENKDDSELLIDCMFQMNKLKAEWWTTYNGYYQSLSSICSDYSLPFHKQQILETYMNVTEWFININDVWDDKFNDIIFDVERKTETHITEVLNMLERCDQIAQTQESSILDMFSHFQKDLELILSNSKQQVEVQLVKKDEQIVSGINDIAIHVENLTNELESQDIIQQIMEFKNNNLKSFQDIAEASNELVIKERASFEHMKTYQEQIKSSMDEFIGGLLVTQNDSLQNFDLILQDSISNDLLPQLHMFTKELTNEWLSRFSEEMAVINDGIFESFEVISSKLNSTLDKIDILETKLSKIYEFFNIINAIISKFAHGCVVLKDNVLALVTSHKKWVILPLSVTTFKLLKNLILTRWKTEIYHTPVFIMKTLTLAIAVFLGNRLGAILCQDIM</sequence>
<dbReference type="Proteomes" id="UP000005220">
    <property type="component" value="Chromosome 1"/>
</dbReference>
<dbReference type="GO" id="GO:0000742">
    <property type="term" value="P:karyogamy involved in conjugation with cellular fusion"/>
    <property type="evidence" value="ECO:0007669"/>
    <property type="project" value="UniProtKB-UniRule"/>
</dbReference>
<evidence type="ECO:0000256" key="4">
    <source>
        <dbReference type="ARBA" id="ARBA00022459"/>
    </source>
</evidence>
<dbReference type="InterPro" id="IPR007292">
    <property type="entry name" value="Nuclear_fusion_Kar5"/>
</dbReference>
<evidence type="ECO:0000256" key="7">
    <source>
        <dbReference type="ARBA" id="ARBA00022824"/>
    </source>
</evidence>
<proteinExistence type="inferred from homology"/>
<feature type="signal peptide" evidence="14">
    <location>
        <begin position="1"/>
        <end position="18"/>
    </location>
</feature>
<evidence type="ECO:0000256" key="6">
    <source>
        <dbReference type="ARBA" id="ARBA00022729"/>
    </source>
</evidence>
<dbReference type="EMBL" id="HE650821">
    <property type="protein sequence ID" value="CCF55469.1"/>
    <property type="molecule type" value="Genomic_DNA"/>
</dbReference>
<evidence type="ECO:0000256" key="12">
    <source>
        <dbReference type="ARBA" id="ARBA00031468"/>
    </source>
</evidence>
<organism evidence="15 16">
    <name type="scientific">Kazachstania africana (strain ATCC 22294 / BCRC 22015 / CBS 2517 / CECT 1963 / NBRC 1671 / NRRL Y-8276)</name>
    <name type="common">Yeast</name>
    <name type="synonym">Kluyveromyces africanus</name>
    <dbReference type="NCBI Taxonomy" id="1071382"/>
    <lineage>
        <taxon>Eukaryota</taxon>
        <taxon>Fungi</taxon>
        <taxon>Dikarya</taxon>
        <taxon>Ascomycota</taxon>
        <taxon>Saccharomycotina</taxon>
        <taxon>Saccharomycetes</taxon>
        <taxon>Saccharomycetales</taxon>
        <taxon>Saccharomycetaceae</taxon>
        <taxon>Kazachstania</taxon>
    </lineage>
</organism>
<evidence type="ECO:0000313" key="16">
    <source>
        <dbReference type="Proteomes" id="UP000005220"/>
    </source>
</evidence>
<evidence type="ECO:0000256" key="8">
    <source>
        <dbReference type="ARBA" id="ARBA00022989"/>
    </source>
</evidence>
<dbReference type="RefSeq" id="XP_003954604.1">
    <property type="nucleotide sequence ID" value="XM_003954555.1"/>
</dbReference>
<gene>
    <name evidence="15" type="primary">KAFR0A00310</name>
    <name evidence="15" type="ORF">KAFR_0A00310</name>
</gene>
<keyword evidence="5" id="KW-0812">Transmembrane</keyword>
<evidence type="ECO:0000256" key="5">
    <source>
        <dbReference type="ARBA" id="ARBA00022692"/>
    </source>
</evidence>
<keyword evidence="4 13" id="KW-0415">Karyogamy</keyword>
<dbReference type="GO" id="GO:0031965">
    <property type="term" value="C:nuclear membrane"/>
    <property type="evidence" value="ECO:0007669"/>
    <property type="project" value="UniProtKB-SubCell"/>
</dbReference>
<evidence type="ECO:0000256" key="13">
    <source>
        <dbReference type="RuleBase" id="RU368082"/>
    </source>
</evidence>
<dbReference type="GO" id="GO:0005789">
    <property type="term" value="C:endoplasmic reticulum membrane"/>
    <property type="evidence" value="ECO:0007669"/>
    <property type="project" value="UniProtKB-SubCell"/>
</dbReference>
<evidence type="ECO:0000256" key="14">
    <source>
        <dbReference type="SAM" id="SignalP"/>
    </source>
</evidence>
<evidence type="ECO:0000256" key="11">
    <source>
        <dbReference type="ARBA" id="ARBA00023242"/>
    </source>
</evidence>
<evidence type="ECO:0000256" key="3">
    <source>
        <dbReference type="ARBA" id="ARBA00021601"/>
    </source>
</evidence>
<dbReference type="PANTHER" id="PTHR28012:SF1">
    <property type="entry name" value="NUCLEAR FUSION PROTEIN KAR5"/>
    <property type="match status" value="1"/>
</dbReference>
<name>H2AM69_KAZAF</name>
<accession>H2AM69</accession>
<evidence type="ECO:0000256" key="10">
    <source>
        <dbReference type="ARBA" id="ARBA00023180"/>
    </source>
</evidence>
<evidence type="ECO:0000256" key="2">
    <source>
        <dbReference type="ARBA" id="ARBA00010473"/>
    </source>
</evidence>
<keyword evidence="16" id="KW-1185">Reference proteome</keyword>
<dbReference type="KEGG" id="kaf:KAFR_0A00310"/>
<keyword evidence="8" id="KW-1133">Transmembrane helix</keyword>
<keyword evidence="9" id="KW-0472">Membrane</keyword>
<dbReference type="InParanoid" id="H2AM69"/>
<keyword evidence="6 13" id="KW-0732">Signal</keyword>
<dbReference type="FunCoup" id="H2AM69">
    <property type="interactions" value="47"/>
</dbReference>
<reference evidence="15 16" key="1">
    <citation type="journal article" date="2011" name="Proc. Natl. Acad. Sci. U.S.A.">
        <title>Evolutionary erosion of yeast sex chromosomes by mating-type switching accidents.</title>
        <authorList>
            <person name="Gordon J.L."/>
            <person name="Armisen D."/>
            <person name="Proux-Wera E."/>
            <person name="Oheigeartaigh S.S."/>
            <person name="Byrne K.P."/>
            <person name="Wolfe K.H."/>
        </authorList>
    </citation>
    <scope>NUCLEOTIDE SEQUENCE [LARGE SCALE GENOMIC DNA]</scope>
    <source>
        <strain evidence="16">ATCC 22294 / BCRC 22015 / CBS 2517 / CECT 1963 / NBRC 1671 / NRRL Y-8276</strain>
    </source>
</reference>
<comment type="subcellular location">
    <subcellularLocation>
        <location evidence="13">Endoplasmic reticulum membrane</location>
    </subcellularLocation>
    <subcellularLocation>
        <location evidence="13">Nucleus membrane</location>
    </subcellularLocation>
</comment>
<comment type="function">
    <text evidence="1 13">Required for nuclear membrane fusion during karyogamy.</text>
</comment>
<dbReference type="Pfam" id="PF04163">
    <property type="entry name" value="Tht1"/>
    <property type="match status" value="1"/>
</dbReference>
<comment type="similarity">
    <text evidence="2 13">Belongs to the KAR5 family.</text>
</comment>
<dbReference type="HOGENOM" id="CLU_042075_0_0_1"/>
<evidence type="ECO:0000313" key="15">
    <source>
        <dbReference type="EMBL" id="CCF55469.1"/>
    </source>
</evidence>
<keyword evidence="11 13" id="KW-0539">Nucleus</keyword>
<keyword evidence="10" id="KW-0325">Glycoprotein</keyword>
<protein>
    <recommendedName>
        <fullName evidence="3 13">Nuclear fusion protein KAR5</fullName>
    </recommendedName>
    <alternativeName>
        <fullName evidence="12 13">Karyogamy protein 5</fullName>
    </alternativeName>
</protein>
<dbReference type="AlphaFoldDB" id="H2AM69"/>
<dbReference type="OrthoDB" id="5311848at2759"/>
<evidence type="ECO:0000256" key="9">
    <source>
        <dbReference type="ARBA" id="ARBA00023136"/>
    </source>
</evidence>
<dbReference type="PANTHER" id="PTHR28012">
    <property type="entry name" value="NUCLEAR FUSION PROTEIN KAR5"/>
    <property type="match status" value="1"/>
</dbReference>
<keyword evidence="7 13" id="KW-0256">Endoplasmic reticulum</keyword>
<dbReference type="eggNOG" id="ENOG502QVCQ">
    <property type="taxonomic scope" value="Eukaryota"/>
</dbReference>
<dbReference type="GO" id="GO:0048288">
    <property type="term" value="P:nuclear membrane fusion involved in karyogamy"/>
    <property type="evidence" value="ECO:0007669"/>
    <property type="project" value="UniProtKB-UniRule"/>
</dbReference>
<feature type="chain" id="PRO_5003559560" description="Nuclear fusion protein KAR5" evidence="14">
    <location>
        <begin position="19"/>
        <end position="498"/>
    </location>
</feature>
<dbReference type="GeneID" id="13886066"/>